<name>X1VXK9_9ZZZZ</name>
<keyword evidence="1" id="KW-1133">Transmembrane helix</keyword>
<gene>
    <name evidence="2" type="ORF">S12H4_63160</name>
</gene>
<sequence length="53" mass="6205">FAEYSFGFGFTFIVMGFAILSYEYLLAYAGRQLITLLLPITFLFTAWIMIFIY</sequence>
<feature type="transmembrane region" description="Helical" evidence="1">
    <location>
        <begin position="6"/>
        <end position="26"/>
    </location>
</feature>
<reference evidence="2" key="1">
    <citation type="journal article" date="2014" name="Front. Microbiol.">
        <title>High frequency of phylogenetically diverse reductive dehalogenase-homologous genes in deep subseafloor sedimentary metagenomes.</title>
        <authorList>
            <person name="Kawai M."/>
            <person name="Futagami T."/>
            <person name="Toyoda A."/>
            <person name="Takaki Y."/>
            <person name="Nishi S."/>
            <person name="Hori S."/>
            <person name="Arai W."/>
            <person name="Tsubouchi T."/>
            <person name="Morono Y."/>
            <person name="Uchiyama I."/>
            <person name="Ito T."/>
            <person name="Fujiyama A."/>
            <person name="Inagaki F."/>
            <person name="Takami H."/>
        </authorList>
    </citation>
    <scope>NUCLEOTIDE SEQUENCE</scope>
    <source>
        <strain evidence="2">Expedition CK06-06</strain>
    </source>
</reference>
<feature type="non-terminal residue" evidence="2">
    <location>
        <position position="53"/>
    </location>
</feature>
<accession>X1VXK9</accession>
<protein>
    <submittedName>
        <fullName evidence="2">Uncharacterized protein</fullName>
    </submittedName>
</protein>
<dbReference type="EMBL" id="BARW01042779">
    <property type="protein sequence ID" value="GAJ16480.1"/>
    <property type="molecule type" value="Genomic_DNA"/>
</dbReference>
<keyword evidence="1" id="KW-0812">Transmembrane</keyword>
<keyword evidence="1" id="KW-0472">Membrane</keyword>
<evidence type="ECO:0000313" key="2">
    <source>
        <dbReference type="EMBL" id="GAJ16480.1"/>
    </source>
</evidence>
<feature type="non-terminal residue" evidence="2">
    <location>
        <position position="1"/>
    </location>
</feature>
<feature type="transmembrane region" description="Helical" evidence="1">
    <location>
        <begin position="33"/>
        <end position="52"/>
    </location>
</feature>
<proteinExistence type="predicted"/>
<comment type="caution">
    <text evidence="2">The sequence shown here is derived from an EMBL/GenBank/DDBJ whole genome shotgun (WGS) entry which is preliminary data.</text>
</comment>
<organism evidence="2">
    <name type="scientific">marine sediment metagenome</name>
    <dbReference type="NCBI Taxonomy" id="412755"/>
    <lineage>
        <taxon>unclassified sequences</taxon>
        <taxon>metagenomes</taxon>
        <taxon>ecological metagenomes</taxon>
    </lineage>
</organism>
<dbReference type="AlphaFoldDB" id="X1VXK9"/>
<evidence type="ECO:0000256" key="1">
    <source>
        <dbReference type="SAM" id="Phobius"/>
    </source>
</evidence>